<protein>
    <submittedName>
        <fullName evidence="9">Peptide/nickel transport system permease protein</fullName>
    </submittedName>
</protein>
<evidence type="ECO:0000256" key="4">
    <source>
        <dbReference type="ARBA" id="ARBA00022692"/>
    </source>
</evidence>
<dbReference type="Gene3D" id="1.10.3720.10">
    <property type="entry name" value="MetI-like"/>
    <property type="match status" value="1"/>
</dbReference>
<keyword evidence="6 7" id="KW-0472">Membrane</keyword>
<dbReference type="InterPro" id="IPR035906">
    <property type="entry name" value="MetI-like_sf"/>
</dbReference>
<evidence type="ECO:0000259" key="8">
    <source>
        <dbReference type="PROSITE" id="PS50928"/>
    </source>
</evidence>
<dbReference type="GO" id="GO:0005886">
    <property type="term" value="C:plasma membrane"/>
    <property type="evidence" value="ECO:0007669"/>
    <property type="project" value="UniProtKB-SubCell"/>
</dbReference>
<evidence type="ECO:0000256" key="6">
    <source>
        <dbReference type="ARBA" id="ARBA00023136"/>
    </source>
</evidence>
<feature type="transmembrane region" description="Helical" evidence="7">
    <location>
        <begin position="205"/>
        <end position="230"/>
    </location>
</feature>
<dbReference type="EMBL" id="FOIM01000017">
    <property type="protein sequence ID" value="SET85901.1"/>
    <property type="molecule type" value="Genomic_DNA"/>
</dbReference>
<feature type="domain" description="ABC transmembrane type-1" evidence="8">
    <location>
        <begin position="84"/>
        <end position="274"/>
    </location>
</feature>
<keyword evidence="4 7" id="KW-0812">Transmembrane</keyword>
<keyword evidence="2 7" id="KW-0813">Transport</keyword>
<gene>
    <name evidence="9" type="ORF">SAMN05216313_11722</name>
</gene>
<dbReference type="Pfam" id="PF00528">
    <property type="entry name" value="BPD_transp_1"/>
    <property type="match status" value="1"/>
</dbReference>
<dbReference type="InterPro" id="IPR050366">
    <property type="entry name" value="BP-dependent_transpt_permease"/>
</dbReference>
<evidence type="ECO:0000313" key="10">
    <source>
        <dbReference type="Proteomes" id="UP000198508"/>
    </source>
</evidence>
<feature type="transmembrane region" description="Helical" evidence="7">
    <location>
        <begin position="86"/>
        <end position="111"/>
    </location>
</feature>
<evidence type="ECO:0000313" key="9">
    <source>
        <dbReference type="EMBL" id="SET85901.1"/>
    </source>
</evidence>
<evidence type="ECO:0000256" key="3">
    <source>
        <dbReference type="ARBA" id="ARBA00022475"/>
    </source>
</evidence>
<proteinExistence type="inferred from homology"/>
<keyword evidence="5 7" id="KW-1133">Transmembrane helix</keyword>
<feature type="transmembrane region" description="Helical" evidence="7">
    <location>
        <begin position="123"/>
        <end position="142"/>
    </location>
</feature>
<reference evidence="10" key="1">
    <citation type="submission" date="2016-10" db="EMBL/GenBank/DDBJ databases">
        <authorList>
            <person name="Varghese N."/>
            <person name="Submissions S."/>
        </authorList>
    </citation>
    <scope>NUCLEOTIDE SEQUENCE [LARGE SCALE GENOMIC DNA]</scope>
    <source>
        <strain evidence="10">NLAE-zl-G277</strain>
    </source>
</reference>
<dbReference type="PANTHER" id="PTHR43386">
    <property type="entry name" value="OLIGOPEPTIDE TRANSPORT SYSTEM PERMEASE PROTEIN APPC"/>
    <property type="match status" value="1"/>
</dbReference>
<accession>A0A1I0HRU1</accession>
<dbReference type="InterPro" id="IPR000515">
    <property type="entry name" value="MetI-like"/>
</dbReference>
<dbReference type="RefSeq" id="WP_092365714.1">
    <property type="nucleotide sequence ID" value="NZ_CABJCG010000002.1"/>
</dbReference>
<evidence type="ECO:0000256" key="1">
    <source>
        <dbReference type="ARBA" id="ARBA00004651"/>
    </source>
</evidence>
<dbReference type="AlphaFoldDB" id="A0A1I0HRU1"/>
<feature type="transmembrane region" description="Helical" evidence="7">
    <location>
        <begin position="23"/>
        <end position="44"/>
    </location>
</feature>
<dbReference type="PROSITE" id="PS50928">
    <property type="entry name" value="ABC_TM1"/>
    <property type="match status" value="1"/>
</dbReference>
<name>A0A1I0HRU1_9FIRM</name>
<dbReference type="GeneID" id="93279110"/>
<dbReference type="SUPFAM" id="SSF161098">
    <property type="entry name" value="MetI-like"/>
    <property type="match status" value="1"/>
</dbReference>
<dbReference type="Proteomes" id="UP000198508">
    <property type="component" value="Unassembled WGS sequence"/>
</dbReference>
<keyword evidence="10" id="KW-1185">Reference proteome</keyword>
<evidence type="ECO:0000256" key="2">
    <source>
        <dbReference type="ARBA" id="ARBA00022448"/>
    </source>
</evidence>
<dbReference type="GO" id="GO:0055085">
    <property type="term" value="P:transmembrane transport"/>
    <property type="evidence" value="ECO:0007669"/>
    <property type="project" value="InterPro"/>
</dbReference>
<comment type="subcellular location">
    <subcellularLocation>
        <location evidence="1 7">Cell membrane</location>
        <topology evidence="1 7">Multi-pass membrane protein</topology>
    </subcellularLocation>
</comment>
<organism evidence="9 10">
    <name type="scientific">Enterocloster lavalensis</name>
    <dbReference type="NCBI Taxonomy" id="460384"/>
    <lineage>
        <taxon>Bacteria</taxon>
        <taxon>Bacillati</taxon>
        <taxon>Bacillota</taxon>
        <taxon>Clostridia</taxon>
        <taxon>Lachnospirales</taxon>
        <taxon>Lachnospiraceae</taxon>
        <taxon>Enterocloster</taxon>
    </lineage>
</organism>
<evidence type="ECO:0000256" key="7">
    <source>
        <dbReference type="RuleBase" id="RU363032"/>
    </source>
</evidence>
<dbReference type="Pfam" id="PF12911">
    <property type="entry name" value="OppC_N"/>
    <property type="match status" value="1"/>
</dbReference>
<keyword evidence="3" id="KW-1003">Cell membrane</keyword>
<dbReference type="PANTHER" id="PTHR43386:SF1">
    <property type="entry name" value="D,D-DIPEPTIDE TRANSPORT SYSTEM PERMEASE PROTEIN DDPC-RELATED"/>
    <property type="match status" value="1"/>
</dbReference>
<evidence type="ECO:0000256" key="5">
    <source>
        <dbReference type="ARBA" id="ARBA00022989"/>
    </source>
</evidence>
<comment type="similarity">
    <text evidence="7">Belongs to the binding-protein-dependent transport system permease family.</text>
</comment>
<dbReference type="STRING" id="460384.SAMN05216313_11722"/>
<dbReference type="InterPro" id="IPR025966">
    <property type="entry name" value="OppC_N"/>
</dbReference>
<sequence>MSEQKNIGIDRPSFLQRLVKQKMALVGGIVILLWLLVGLVSFFYTPYGPNEVNMAEKLLAPGAGHLMGTDNFGRDILSRMMCGARISLLLGFVAVCISLCIGIPLGAFSGYYEGKAGNLIMRVMDSLQAFPMLILVMSISVALGRNSFSAMLAVGIAGIPNFARLMYAQTLSVKQSAFIEGEHAIGLPRRDILVRHILPNCITPILVRLSLSLGSAILTVSSLSFLGIGVQPPTPEWGYMISDARGYILTGEWWMIFFPGLAIASLVLSFNLFGDGLRDALDYRTQ</sequence>
<dbReference type="CDD" id="cd06261">
    <property type="entry name" value="TM_PBP2"/>
    <property type="match status" value="1"/>
</dbReference>
<feature type="transmembrane region" description="Helical" evidence="7">
    <location>
        <begin position="253"/>
        <end position="274"/>
    </location>
</feature>